<feature type="transmembrane region" description="Helical" evidence="1">
    <location>
        <begin position="67"/>
        <end position="85"/>
    </location>
</feature>
<keyword evidence="1" id="KW-0812">Transmembrane</keyword>
<dbReference type="InParanoid" id="A0A540VAR5"/>
<evidence type="ECO:0000256" key="1">
    <source>
        <dbReference type="SAM" id="Phobius"/>
    </source>
</evidence>
<dbReference type="AlphaFoldDB" id="A0A540VAR5"/>
<reference evidence="2 3" key="1">
    <citation type="submission" date="2019-06" db="EMBL/GenBank/DDBJ databases">
        <title>Genome sequence of Litorilinea aerophila BAA-2444.</title>
        <authorList>
            <person name="Maclea K.S."/>
            <person name="Maurais E.G."/>
            <person name="Iannazzi L.C."/>
        </authorList>
    </citation>
    <scope>NUCLEOTIDE SEQUENCE [LARGE SCALE GENOMIC DNA]</scope>
    <source>
        <strain evidence="2 3">ATCC BAA-2444</strain>
    </source>
</reference>
<feature type="transmembrane region" description="Helical" evidence="1">
    <location>
        <begin position="91"/>
        <end position="112"/>
    </location>
</feature>
<accession>A0A540VAR5</accession>
<keyword evidence="3" id="KW-1185">Reference proteome</keyword>
<dbReference type="SUPFAM" id="SSF48452">
    <property type="entry name" value="TPR-like"/>
    <property type="match status" value="1"/>
</dbReference>
<gene>
    <name evidence="2" type="ORF">FKZ61_19595</name>
</gene>
<dbReference type="EMBL" id="VIGC01000032">
    <property type="protein sequence ID" value="TQE93831.1"/>
    <property type="molecule type" value="Genomic_DNA"/>
</dbReference>
<proteinExistence type="predicted"/>
<organism evidence="2 3">
    <name type="scientific">Litorilinea aerophila</name>
    <dbReference type="NCBI Taxonomy" id="1204385"/>
    <lineage>
        <taxon>Bacteria</taxon>
        <taxon>Bacillati</taxon>
        <taxon>Chloroflexota</taxon>
        <taxon>Caldilineae</taxon>
        <taxon>Caldilineales</taxon>
        <taxon>Caldilineaceae</taxon>
        <taxon>Litorilinea</taxon>
    </lineage>
</organism>
<keyword evidence="1" id="KW-1133">Transmembrane helix</keyword>
<evidence type="ECO:0000313" key="2">
    <source>
        <dbReference type="EMBL" id="TQE93831.1"/>
    </source>
</evidence>
<evidence type="ECO:0000313" key="3">
    <source>
        <dbReference type="Proteomes" id="UP000317371"/>
    </source>
</evidence>
<name>A0A540VAR5_9CHLR</name>
<dbReference type="Gene3D" id="1.25.40.10">
    <property type="entry name" value="Tetratricopeptide repeat domain"/>
    <property type="match status" value="1"/>
</dbReference>
<dbReference type="InterPro" id="IPR011990">
    <property type="entry name" value="TPR-like_helical_dom_sf"/>
</dbReference>
<dbReference type="Proteomes" id="UP000317371">
    <property type="component" value="Unassembled WGS sequence"/>
</dbReference>
<dbReference type="OrthoDB" id="9887826at2"/>
<dbReference type="RefSeq" id="WP_141611860.1">
    <property type="nucleotide sequence ID" value="NZ_VIGC02000032.1"/>
</dbReference>
<sequence>MPKQMLTGTLDEQCEFLYRVAQEKMAQGNYTGAVHALKEIVKYAPDYRDAQALLAEARQRKAAQSALLWWGLAGGALFIGVGTVLQVSNDLIFLLLALVGALVGYGVGTFFVRLRVR</sequence>
<keyword evidence="1" id="KW-0472">Membrane</keyword>
<comment type="caution">
    <text evidence="2">The sequence shown here is derived from an EMBL/GenBank/DDBJ whole genome shotgun (WGS) entry which is preliminary data.</text>
</comment>
<protein>
    <submittedName>
        <fullName evidence="2">Tetratricopeptide repeat protein</fullName>
    </submittedName>
</protein>